<proteinExistence type="predicted"/>
<accession>A0A8J2L7K6</accession>
<feature type="non-terminal residue" evidence="2">
    <location>
        <position position="141"/>
    </location>
</feature>
<sequence length="141" mass="16263">KNFPGKSLEGKLVAAPRRGDFARAIVFKVLSHFRVLVYFMDYGDKFELEFDRLRVIPNEFSYAGPLCFQAFLNLELDSLGHGALAIARRLFQELIAVGEEDLRCEIFDIKRTEGEPMIHQVGLWKLTSLRGYELSKHIRDE</sequence>
<organism evidence="2 3">
    <name type="scientific">Allacma fusca</name>
    <dbReference type="NCBI Taxonomy" id="39272"/>
    <lineage>
        <taxon>Eukaryota</taxon>
        <taxon>Metazoa</taxon>
        <taxon>Ecdysozoa</taxon>
        <taxon>Arthropoda</taxon>
        <taxon>Hexapoda</taxon>
        <taxon>Collembola</taxon>
        <taxon>Symphypleona</taxon>
        <taxon>Sminthuridae</taxon>
        <taxon>Allacma</taxon>
    </lineage>
</organism>
<evidence type="ECO:0000313" key="3">
    <source>
        <dbReference type="Proteomes" id="UP000708208"/>
    </source>
</evidence>
<gene>
    <name evidence="2" type="ORF">AFUS01_LOCUS39914</name>
</gene>
<dbReference type="Proteomes" id="UP000708208">
    <property type="component" value="Unassembled WGS sequence"/>
</dbReference>
<protein>
    <recommendedName>
        <fullName evidence="1">Tudor domain-containing protein</fullName>
    </recommendedName>
</protein>
<dbReference type="EMBL" id="CAJVCH010554188">
    <property type="protein sequence ID" value="CAG7830088.1"/>
    <property type="molecule type" value="Genomic_DNA"/>
</dbReference>
<dbReference type="Pfam" id="PF00567">
    <property type="entry name" value="TUDOR"/>
    <property type="match status" value="1"/>
</dbReference>
<evidence type="ECO:0000313" key="2">
    <source>
        <dbReference type="EMBL" id="CAG7830088.1"/>
    </source>
</evidence>
<feature type="non-terminal residue" evidence="2">
    <location>
        <position position="1"/>
    </location>
</feature>
<reference evidence="2" key="1">
    <citation type="submission" date="2021-06" db="EMBL/GenBank/DDBJ databases">
        <authorList>
            <person name="Hodson N. C."/>
            <person name="Mongue J. A."/>
            <person name="Jaron S. K."/>
        </authorList>
    </citation>
    <scope>NUCLEOTIDE SEQUENCE</scope>
</reference>
<keyword evidence="3" id="KW-1185">Reference proteome</keyword>
<dbReference type="InterPro" id="IPR002999">
    <property type="entry name" value="Tudor"/>
</dbReference>
<name>A0A8J2L7K6_9HEXA</name>
<evidence type="ECO:0000259" key="1">
    <source>
        <dbReference type="Pfam" id="PF00567"/>
    </source>
</evidence>
<feature type="domain" description="Tudor" evidence="1">
    <location>
        <begin position="10"/>
        <end position="72"/>
    </location>
</feature>
<comment type="caution">
    <text evidence="2">The sequence shown here is derived from an EMBL/GenBank/DDBJ whole genome shotgun (WGS) entry which is preliminary data.</text>
</comment>
<dbReference type="AlphaFoldDB" id="A0A8J2L7K6"/>